<evidence type="ECO:0000313" key="2">
    <source>
        <dbReference type="Proteomes" id="UP000016932"/>
    </source>
</evidence>
<dbReference type="AlphaFoldDB" id="M3AWA5"/>
<dbReference type="RefSeq" id="XP_007927310.1">
    <property type="nucleotide sequence ID" value="XM_007929119.1"/>
</dbReference>
<dbReference type="Proteomes" id="UP000016932">
    <property type="component" value="Unassembled WGS sequence"/>
</dbReference>
<protein>
    <recommendedName>
        <fullName evidence="3">N-acetyltransferase domain-containing protein</fullName>
    </recommendedName>
</protein>
<name>M3AWA5_PSEFD</name>
<dbReference type="eggNOG" id="ENOG502SQRM">
    <property type="taxonomic scope" value="Eukaryota"/>
</dbReference>
<sequence>MQLSVRPVEHADVAQCIKIRIDTLGSLVIGRPPPYPGYAQESEDKVPDEIEKRTYVQHLKVVDVDNEDIVMAYAKWEIYPQGRPDLDQLRKPMDPADKEVDQYGSLREAAHDYFCIPKRMYGGEYNMLASR</sequence>
<proteinExistence type="predicted"/>
<reference evidence="1 2" key="1">
    <citation type="journal article" date="2012" name="PLoS Pathog.">
        <title>Diverse lifestyles and strategies of plant pathogenesis encoded in the genomes of eighteen Dothideomycetes fungi.</title>
        <authorList>
            <person name="Ohm R.A."/>
            <person name="Feau N."/>
            <person name="Henrissat B."/>
            <person name="Schoch C.L."/>
            <person name="Horwitz B.A."/>
            <person name="Barry K.W."/>
            <person name="Condon B.J."/>
            <person name="Copeland A.C."/>
            <person name="Dhillon B."/>
            <person name="Glaser F."/>
            <person name="Hesse C.N."/>
            <person name="Kosti I."/>
            <person name="LaButti K."/>
            <person name="Lindquist E.A."/>
            <person name="Lucas S."/>
            <person name="Salamov A.A."/>
            <person name="Bradshaw R.E."/>
            <person name="Ciuffetti L."/>
            <person name="Hamelin R.C."/>
            <person name="Kema G.H.J."/>
            <person name="Lawrence C."/>
            <person name="Scott J.A."/>
            <person name="Spatafora J.W."/>
            <person name="Turgeon B.G."/>
            <person name="de Wit P.J.G.M."/>
            <person name="Zhong S."/>
            <person name="Goodwin S.B."/>
            <person name="Grigoriev I.V."/>
        </authorList>
    </citation>
    <scope>NUCLEOTIDE SEQUENCE [LARGE SCALE GENOMIC DNA]</scope>
    <source>
        <strain evidence="1 2">CIRAD86</strain>
    </source>
</reference>
<dbReference type="GeneID" id="19331116"/>
<dbReference type="EMBL" id="KB446559">
    <property type="protein sequence ID" value="EME81737.1"/>
    <property type="molecule type" value="Genomic_DNA"/>
</dbReference>
<dbReference type="OrthoDB" id="2115692at2759"/>
<accession>M3AWA5</accession>
<gene>
    <name evidence="1" type="ORF">MYCFIDRAFT_139216</name>
</gene>
<organism evidence="1 2">
    <name type="scientific">Pseudocercospora fijiensis (strain CIRAD86)</name>
    <name type="common">Black leaf streak disease fungus</name>
    <name type="synonym">Mycosphaerella fijiensis</name>
    <dbReference type="NCBI Taxonomy" id="383855"/>
    <lineage>
        <taxon>Eukaryota</taxon>
        <taxon>Fungi</taxon>
        <taxon>Dikarya</taxon>
        <taxon>Ascomycota</taxon>
        <taxon>Pezizomycotina</taxon>
        <taxon>Dothideomycetes</taxon>
        <taxon>Dothideomycetidae</taxon>
        <taxon>Mycosphaerellales</taxon>
        <taxon>Mycosphaerellaceae</taxon>
        <taxon>Pseudocercospora</taxon>
    </lineage>
</organism>
<evidence type="ECO:0000313" key="1">
    <source>
        <dbReference type="EMBL" id="EME81737.1"/>
    </source>
</evidence>
<dbReference type="HOGENOM" id="CLU_1928510_0_0_1"/>
<evidence type="ECO:0008006" key="3">
    <source>
        <dbReference type="Google" id="ProtNLM"/>
    </source>
</evidence>
<dbReference type="VEuPathDB" id="FungiDB:MYCFIDRAFT_139216"/>
<dbReference type="STRING" id="383855.M3AWA5"/>
<keyword evidence="2" id="KW-1185">Reference proteome</keyword>
<dbReference type="KEGG" id="pfj:MYCFIDRAFT_139216"/>